<dbReference type="Pfam" id="PF03403">
    <property type="entry name" value="PAF-AH_p_II"/>
    <property type="match status" value="1"/>
</dbReference>
<gene>
    <name evidence="2" type="ORF">C9I94_18580</name>
</gene>
<comment type="caution">
    <text evidence="2">The sequence shown here is derived from an EMBL/GenBank/DDBJ whole genome shotgun (WGS) entry which is preliminary data.</text>
</comment>
<dbReference type="RefSeq" id="WP_048899684.1">
    <property type="nucleotide sequence ID" value="NZ_AP024853.1"/>
</dbReference>
<name>A0A0J8V8R7_9GAMM</name>
<keyword evidence="3" id="KW-1185">Reference proteome</keyword>
<dbReference type="SUPFAM" id="SSF53474">
    <property type="entry name" value="alpha/beta-Hydrolases"/>
    <property type="match status" value="1"/>
</dbReference>
<evidence type="ECO:0008006" key="4">
    <source>
        <dbReference type="Google" id="ProtNLM"/>
    </source>
</evidence>
<evidence type="ECO:0000256" key="1">
    <source>
        <dbReference type="SAM" id="SignalP"/>
    </source>
</evidence>
<dbReference type="OrthoDB" id="5477453at2"/>
<dbReference type="EMBL" id="PYLZ01000011">
    <property type="protein sequence ID" value="PSW22789.1"/>
    <property type="molecule type" value="Genomic_DNA"/>
</dbReference>
<proteinExistence type="predicted"/>
<protein>
    <recommendedName>
        <fullName evidence="4">Lipase</fullName>
    </recommendedName>
</protein>
<evidence type="ECO:0000313" key="3">
    <source>
        <dbReference type="Proteomes" id="UP000240481"/>
    </source>
</evidence>
<feature type="chain" id="PRO_5030009035" description="Lipase" evidence="1">
    <location>
        <begin position="22"/>
        <end position="872"/>
    </location>
</feature>
<evidence type="ECO:0000313" key="2">
    <source>
        <dbReference type="EMBL" id="PSW22789.1"/>
    </source>
</evidence>
<dbReference type="PROSITE" id="PS51257">
    <property type="entry name" value="PROKAR_LIPOPROTEIN"/>
    <property type="match status" value="1"/>
</dbReference>
<accession>A0A0J8V8R7</accession>
<organism evidence="2 3">
    <name type="scientific">Photobacterium swingsii</name>
    <dbReference type="NCBI Taxonomy" id="680026"/>
    <lineage>
        <taxon>Bacteria</taxon>
        <taxon>Pseudomonadati</taxon>
        <taxon>Pseudomonadota</taxon>
        <taxon>Gammaproteobacteria</taxon>
        <taxon>Vibrionales</taxon>
        <taxon>Vibrionaceae</taxon>
        <taxon>Photobacterium</taxon>
    </lineage>
</organism>
<dbReference type="InterPro" id="IPR029058">
    <property type="entry name" value="AB_hydrolase_fold"/>
</dbReference>
<dbReference type="Gene3D" id="3.40.50.1820">
    <property type="entry name" value="alpha/beta hydrolase"/>
    <property type="match status" value="1"/>
</dbReference>
<feature type="signal peptide" evidence="1">
    <location>
        <begin position="1"/>
        <end position="21"/>
    </location>
</feature>
<dbReference type="Proteomes" id="UP000240481">
    <property type="component" value="Unassembled WGS sequence"/>
</dbReference>
<reference evidence="2 3" key="1">
    <citation type="submission" date="2018-01" db="EMBL/GenBank/DDBJ databases">
        <title>Whole genome sequencing of Histamine producing bacteria.</title>
        <authorList>
            <person name="Butler K."/>
        </authorList>
    </citation>
    <scope>NUCLEOTIDE SEQUENCE [LARGE SCALE GENOMIC DNA]</scope>
    <source>
        <strain evidence="2 3">DSM 24669</strain>
    </source>
</reference>
<dbReference type="AlphaFoldDB" id="A0A0J8V8R7"/>
<dbReference type="STRING" id="680026.AB733_16105"/>
<keyword evidence="1" id="KW-0732">Signal</keyword>
<sequence>MKKNLLTQAMVVALAAGALTACNSSDDNNSEEKLLPANLQFSFGLENSKQIANDANLPMPNDLYFWGKDAVQSADKKLVIFGCGETNDGATTETRIENATKCALEDLDGWSTTAPFSLAMTGDVSQLDANTFKDNVRLFAERSFPLSGYGELKYGKDFTVQATEFNHLQVLPLRPFAAATQHVLVVSNGLKSTNGDAVKPSVAFNDLLNNDQTDPVLAAYKAQTEALFTELADESITAANTFYIAGIYTQSIGKVLKSLAKQPEADANGLVSSDVPEEHLVGAGLPPQVLDTIVGRVVGGIIGNPDIDPNFCESNFGDGLLVECVRKLQARVKLPYYLADSTAMTSANCSVDSNNQADARFWFKTDGIKVEEDESYFESYRFTRDSCQSLYSTWNVVGTGTIRDPLRPEKSATQQLNVQVVLPNPERTPMPNDGWPVVLFAHGITAAKEFGNGGMLLLDSFVQAELANQGYAVIAIDHPLHNTRAVDFDGDGSYDVNVSQSLRGLFSGHEQADVKNFLKADALLTSRDNLRQSIADLINLRASLENGITFEYPTIPATDSFDSQNVYVMGHSMGAIAGASFSGIVADSDLALNGSILANPGGGIGGILMNSVWLGHSEVPPAIKAMPEFHQRMATELGLEGIDAVRQYAELNPVEYKAKSDEVAKAYFSEFQYLMQAVVDTVDPLNYGTELQDKPLLSFSVTGSISQQPELQDIAGNYLTTADQTVPIKVEYAEPTMYEVCKRATDSEGAESSQDMGCFNGSAFKPYYSLNNTEFPLAGATPLEEVYGLKNTLNSTDRSFTRFLTGTHNIGAGTLTTSETEGNSDYGSVDSAATELAVQAASFVEYSLSSGQYVEGSHRIAPDNLEIIDVSK</sequence>